<evidence type="ECO:0000259" key="3">
    <source>
        <dbReference type="Pfam" id="PF04167"/>
    </source>
</evidence>
<gene>
    <name evidence="4" type="ORF">GCM10010420_47000</name>
</gene>
<feature type="domain" description="DUF402" evidence="3">
    <location>
        <begin position="142"/>
        <end position="249"/>
    </location>
</feature>
<dbReference type="EMBL" id="BAAATJ010000027">
    <property type="protein sequence ID" value="GAA2412332.1"/>
    <property type="molecule type" value="Genomic_DNA"/>
</dbReference>
<organism evidence="4 5">
    <name type="scientific">Streptomyces glaucosporus</name>
    <dbReference type="NCBI Taxonomy" id="284044"/>
    <lineage>
        <taxon>Bacteria</taxon>
        <taxon>Bacillati</taxon>
        <taxon>Actinomycetota</taxon>
        <taxon>Actinomycetes</taxon>
        <taxon>Kitasatosporales</taxon>
        <taxon>Streptomycetaceae</taxon>
        <taxon>Streptomyces</taxon>
    </lineage>
</organism>
<name>A0ABP5VYM5_9ACTN</name>
<dbReference type="Gene3D" id="2.40.380.10">
    <property type="entry name" value="FomD-like"/>
    <property type="match status" value="1"/>
</dbReference>
<evidence type="ECO:0000256" key="2">
    <source>
        <dbReference type="SAM" id="MobiDB-lite"/>
    </source>
</evidence>
<evidence type="ECO:0000313" key="5">
    <source>
        <dbReference type="Proteomes" id="UP001500058"/>
    </source>
</evidence>
<sequence>MPFAGGGTRTAAERAALWGSEKAPGTEVRDRARSRSAPGPGTAGARPRAEKRVRSPGAAGKGGTVSTQPNTQSPNHGSPNHGSPDRGSPAGRPLEPGGEVTVVLLKSRDRRVSYPAEALRDDGVHAVVRAPWAGPPVRDFGFVRFERGDVFTEHYWRDRWFSVKEVRAADGSLKGWYCDVTRPARVEGGTLTTWDLELDLWVSADRSAVLRLDEDEFEAEGLAGRDPEAAGHARRALDELEDLARSGGFAALLD</sequence>
<reference evidence="5" key="1">
    <citation type="journal article" date="2019" name="Int. J. Syst. Evol. Microbiol.">
        <title>The Global Catalogue of Microorganisms (GCM) 10K type strain sequencing project: providing services to taxonomists for standard genome sequencing and annotation.</title>
        <authorList>
            <consortium name="The Broad Institute Genomics Platform"/>
            <consortium name="The Broad Institute Genome Sequencing Center for Infectious Disease"/>
            <person name="Wu L."/>
            <person name="Ma J."/>
        </authorList>
    </citation>
    <scope>NUCLEOTIDE SEQUENCE [LARGE SCALE GENOMIC DNA]</scope>
    <source>
        <strain evidence="5">JCM 6921</strain>
    </source>
</reference>
<evidence type="ECO:0000313" key="4">
    <source>
        <dbReference type="EMBL" id="GAA2412332.1"/>
    </source>
</evidence>
<evidence type="ECO:0000256" key="1">
    <source>
        <dbReference type="ARBA" id="ARBA00022801"/>
    </source>
</evidence>
<feature type="compositionally biased region" description="Polar residues" evidence="2">
    <location>
        <begin position="64"/>
        <end position="81"/>
    </location>
</feature>
<accession>A0ABP5VYM5</accession>
<dbReference type="PANTHER" id="PTHR39159">
    <property type="match status" value="1"/>
</dbReference>
<keyword evidence="5" id="KW-1185">Reference proteome</keyword>
<dbReference type="SUPFAM" id="SSF159234">
    <property type="entry name" value="FomD-like"/>
    <property type="match status" value="1"/>
</dbReference>
<protein>
    <recommendedName>
        <fullName evidence="3">DUF402 domain-containing protein</fullName>
    </recommendedName>
</protein>
<keyword evidence="1" id="KW-0378">Hydrolase</keyword>
<dbReference type="InterPro" id="IPR035930">
    <property type="entry name" value="FomD-like_sf"/>
</dbReference>
<dbReference type="Pfam" id="PF04167">
    <property type="entry name" value="DUF402"/>
    <property type="match status" value="1"/>
</dbReference>
<dbReference type="PANTHER" id="PTHR39159:SF1">
    <property type="entry name" value="UPF0374 PROTEIN YGAC"/>
    <property type="match status" value="1"/>
</dbReference>
<dbReference type="InterPro" id="IPR007295">
    <property type="entry name" value="DUF402"/>
</dbReference>
<comment type="caution">
    <text evidence="4">The sequence shown here is derived from an EMBL/GenBank/DDBJ whole genome shotgun (WGS) entry which is preliminary data.</text>
</comment>
<proteinExistence type="predicted"/>
<dbReference type="InterPro" id="IPR050212">
    <property type="entry name" value="Ntdp-like"/>
</dbReference>
<feature type="region of interest" description="Disordered" evidence="2">
    <location>
        <begin position="1"/>
        <end position="97"/>
    </location>
</feature>
<dbReference type="Proteomes" id="UP001500058">
    <property type="component" value="Unassembled WGS sequence"/>
</dbReference>